<dbReference type="InterPro" id="IPR001841">
    <property type="entry name" value="Znf_RING"/>
</dbReference>
<dbReference type="PANTHER" id="PTHR46905">
    <property type="entry name" value="RING-H2 FINGER PROTEIN ATL78"/>
    <property type="match status" value="1"/>
</dbReference>
<dbReference type="FunFam" id="3.30.40.10:FF:000187">
    <property type="entry name" value="E3 ubiquitin-protein ligase ATL6"/>
    <property type="match status" value="1"/>
</dbReference>
<accession>A0A9D5D7B6</accession>
<evidence type="ECO:0000256" key="7">
    <source>
        <dbReference type="ARBA" id="ARBA00022723"/>
    </source>
</evidence>
<dbReference type="EMBL" id="JAGGNH010000001">
    <property type="protein sequence ID" value="KAJ0985420.1"/>
    <property type="molecule type" value="Genomic_DNA"/>
</dbReference>
<evidence type="ECO:0000256" key="11">
    <source>
        <dbReference type="ARBA" id="ARBA00022989"/>
    </source>
</evidence>
<evidence type="ECO:0000256" key="1">
    <source>
        <dbReference type="ARBA" id="ARBA00000900"/>
    </source>
</evidence>
<dbReference type="Gene3D" id="3.30.40.10">
    <property type="entry name" value="Zinc/RING finger domain, C3HC4 (zinc finger)"/>
    <property type="match status" value="1"/>
</dbReference>
<dbReference type="SMART" id="SM00184">
    <property type="entry name" value="RING"/>
    <property type="match status" value="1"/>
</dbReference>
<reference evidence="16" key="1">
    <citation type="submission" date="2021-03" db="EMBL/GenBank/DDBJ databases">
        <authorList>
            <person name="Li Z."/>
            <person name="Yang C."/>
        </authorList>
    </citation>
    <scope>NUCLEOTIDE SEQUENCE</scope>
    <source>
        <strain evidence="16">Dzin_1.0</strain>
        <tissue evidence="16">Leaf</tissue>
    </source>
</reference>
<dbReference type="PANTHER" id="PTHR46905:SF21">
    <property type="entry name" value="RING-TYPE E3 UBIQUITIN TRANSFERASE"/>
    <property type="match status" value="1"/>
</dbReference>
<evidence type="ECO:0000256" key="3">
    <source>
        <dbReference type="ARBA" id="ARBA00004906"/>
    </source>
</evidence>
<organism evidence="16 17">
    <name type="scientific">Dioscorea zingiberensis</name>
    <dbReference type="NCBI Taxonomy" id="325984"/>
    <lineage>
        <taxon>Eukaryota</taxon>
        <taxon>Viridiplantae</taxon>
        <taxon>Streptophyta</taxon>
        <taxon>Embryophyta</taxon>
        <taxon>Tracheophyta</taxon>
        <taxon>Spermatophyta</taxon>
        <taxon>Magnoliopsida</taxon>
        <taxon>Liliopsida</taxon>
        <taxon>Dioscoreales</taxon>
        <taxon>Dioscoreaceae</taxon>
        <taxon>Dioscorea</taxon>
    </lineage>
</organism>
<dbReference type="OrthoDB" id="8062037at2759"/>
<evidence type="ECO:0000256" key="10">
    <source>
        <dbReference type="ARBA" id="ARBA00022833"/>
    </source>
</evidence>
<evidence type="ECO:0000313" key="17">
    <source>
        <dbReference type="Proteomes" id="UP001085076"/>
    </source>
</evidence>
<feature type="domain" description="RING-type" evidence="15">
    <location>
        <begin position="42"/>
        <end position="84"/>
    </location>
</feature>
<sequence length="112" mass="11916">MEIESPEEVAARLAETGLKKRVIKRLPISPYGPDVGIPATECPICLGEFEDGEKVRVLPKCNHGFHVRCIDTWLSSHSSCPTCRHSLLDQPELAGAAAAQPPATQEVAGAGG</sequence>
<keyword evidence="5" id="KW-0808">Transferase</keyword>
<evidence type="ECO:0000313" key="16">
    <source>
        <dbReference type="EMBL" id="KAJ0985420.1"/>
    </source>
</evidence>
<comment type="catalytic activity">
    <reaction evidence="1">
        <text>S-ubiquitinyl-[E2 ubiquitin-conjugating enzyme]-L-cysteine + [acceptor protein]-L-lysine = [E2 ubiquitin-conjugating enzyme]-L-cysteine + N(6)-ubiquitinyl-[acceptor protein]-L-lysine.</text>
        <dbReference type="EC" id="2.3.2.27"/>
    </reaction>
</comment>
<dbReference type="CDD" id="cd16461">
    <property type="entry name" value="RING-H2_EL5-like"/>
    <property type="match status" value="1"/>
</dbReference>
<dbReference type="Proteomes" id="UP001085076">
    <property type="component" value="Miscellaneous, Linkage group lg01"/>
</dbReference>
<dbReference type="GO" id="GO:0008270">
    <property type="term" value="F:zinc ion binding"/>
    <property type="evidence" value="ECO:0007669"/>
    <property type="project" value="UniProtKB-KW"/>
</dbReference>
<dbReference type="Pfam" id="PF13639">
    <property type="entry name" value="zf-RING_2"/>
    <property type="match status" value="1"/>
</dbReference>
<name>A0A9D5D7B6_9LILI</name>
<dbReference type="PROSITE" id="PS50089">
    <property type="entry name" value="ZF_RING_2"/>
    <property type="match status" value="1"/>
</dbReference>
<keyword evidence="7" id="KW-0479">Metal-binding</keyword>
<dbReference type="GO" id="GO:0016567">
    <property type="term" value="P:protein ubiquitination"/>
    <property type="evidence" value="ECO:0007669"/>
    <property type="project" value="InterPro"/>
</dbReference>
<proteinExistence type="inferred from homology"/>
<comment type="subcellular location">
    <subcellularLocation>
        <location evidence="2">Membrane</location>
        <topology evidence="2">Single-pass membrane protein</topology>
    </subcellularLocation>
</comment>
<evidence type="ECO:0000256" key="6">
    <source>
        <dbReference type="ARBA" id="ARBA00022692"/>
    </source>
</evidence>
<evidence type="ECO:0000256" key="14">
    <source>
        <dbReference type="PROSITE-ProRule" id="PRU00175"/>
    </source>
</evidence>
<dbReference type="SUPFAM" id="SSF57850">
    <property type="entry name" value="RING/U-box"/>
    <property type="match status" value="1"/>
</dbReference>
<dbReference type="InterPro" id="IPR013083">
    <property type="entry name" value="Znf_RING/FYVE/PHD"/>
</dbReference>
<keyword evidence="8 14" id="KW-0863">Zinc-finger</keyword>
<dbReference type="GO" id="GO:0061630">
    <property type="term" value="F:ubiquitin protein ligase activity"/>
    <property type="evidence" value="ECO:0007669"/>
    <property type="project" value="UniProtKB-EC"/>
</dbReference>
<dbReference type="AlphaFoldDB" id="A0A9D5D7B6"/>
<reference evidence="16" key="2">
    <citation type="journal article" date="2022" name="Hortic Res">
        <title>The genome of Dioscorea zingiberensis sheds light on the biosynthesis, origin and evolution of the medicinally important diosgenin saponins.</title>
        <authorList>
            <person name="Li Y."/>
            <person name="Tan C."/>
            <person name="Li Z."/>
            <person name="Guo J."/>
            <person name="Li S."/>
            <person name="Chen X."/>
            <person name="Wang C."/>
            <person name="Dai X."/>
            <person name="Yang H."/>
            <person name="Song W."/>
            <person name="Hou L."/>
            <person name="Xu J."/>
            <person name="Tong Z."/>
            <person name="Xu A."/>
            <person name="Yuan X."/>
            <person name="Wang W."/>
            <person name="Yang Q."/>
            <person name="Chen L."/>
            <person name="Sun Z."/>
            <person name="Wang K."/>
            <person name="Pan B."/>
            <person name="Chen J."/>
            <person name="Bao Y."/>
            <person name="Liu F."/>
            <person name="Qi X."/>
            <person name="Gang D.R."/>
            <person name="Wen J."/>
            <person name="Li J."/>
        </authorList>
    </citation>
    <scope>NUCLEOTIDE SEQUENCE</scope>
    <source>
        <strain evidence="16">Dzin_1.0</strain>
    </source>
</reference>
<gene>
    <name evidence="16" type="ORF">J5N97_003776</name>
</gene>
<evidence type="ECO:0000256" key="12">
    <source>
        <dbReference type="ARBA" id="ARBA00023136"/>
    </source>
</evidence>
<comment type="pathway">
    <text evidence="3">Protein modification; protein ubiquitination.</text>
</comment>
<dbReference type="GO" id="GO:0016020">
    <property type="term" value="C:membrane"/>
    <property type="evidence" value="ECO:0007669"/>
    <property type="project" value="UniProtKB-SubCell"/>
</dbReference>
<keyword evidence="11" id="KW-1133">Transmembrane helix</keyword>
<keyword evidence="17" id="KW-1185">Reference proteome</keyword>
<comment type="caution">
    <text evidence="16">The sequence shown here is derived from an EMBL/GenBank/DDBJ whole genome shotgun (WGS) entry which is preliminary data.</text>
</comment>
<keyword evidence="9" id="KW-0833">Ubl conjugation pathway</keyword>
<keyword evidence="6" id="KW-0812">Transmembrane</keyword>
<evidence type="ECO:0000256" key="8">
    <source>
        <dbReference type="ARBA" id="ARBA00022771"/>
    </source>
</evidence>
<comment type="similarity">
    <text evidence="13">Belongs to the RING-type zinc finger family. ATL subfamily.</text>
</comment>
<keyword evidence="12" id="KW-0472">Membrane</keyword>
<evidence type="ECO:0000256" key="4">
    <source>
        <dbReference type="ARBA" id="ARBA00012483"/>
    </source>
</evidence>
<evidence type="ECO:0000256" key="13">
    <source>
        <dbReference type="ARBA" id="ARBA00024209"/>
    </source>
</evidence>
<evidence type="ECO:0000256" key="9">
    <source>
        <dbReference type="ARBA" id="ARBA00022786"/>
    </source>
</evidence>
<dbReference type="EC" id="2.3.2.27" evidence="4"/>
<evidence type="ECO:0000256" key="5">
    <source>
        <dbReference type="ARBA" id="ARBA00022679"/>
    </source>
</evidence>
<keyword evidence="10" id="KW-0862">Zinc</keyword>
<evidence type="ECO:0000259" key="15">
    <source>
        <dbReference type="PROSITE" id="PS50089"/>
    </source>
</evidence>
<dbReference type="InterPro" id="IPR044602">
    <property type="entry name" value="ATL10/ATL72-79-like"/>
</dbReference>
<protein>
    <recommendedName>
        <fullName evidence="4">RING-type E3 ubiquitin transferase</fullName>
        <ecNumber evidence="4">2.3.2.27</ecNumber>
    </recommendedName>
</protein>
<evidence type="ECO:0000256" key="2">
    <source>
        <dbReference type="ARBA" id="ARBA00004167"/>
    </source>
</evidence>